<dbReference type="PANTHER" id="PTHR11941:SF54">
    <property type="entry name" value="ENOYL-COA HYDRATASE, MITOCHONDRIAL"/>
    <property type="match status" value="1"/>
</dbReference>
<keyword evidence="2" id="KW-1185">Reference proteome</keyword>
<dbReference type="InterPro" id="IPR029045">
    <property type="entry name" value="ClpP/crotonase-like_dom_sf"/>
</dbReference>
<dbReference type="EMBL" id="CP115450">
    <property type="protein sequence ID" value="WBP86265.1"/>
    <property type="molecule type" value="Genomic_DNA"/>
</dbReference>
<sequence length="285" mass="31368">MDIKLLDHTQRLGAEGQFNQLIARYDSERQVVWMMMSAEPRPSFNSVLLAEILRLARLVRETALPVRFWVTGSCTPGMFNAGGDLDLFARSIRSGDRETLRAYARACVDCIDEAMHGFGTGAISIALVDGHALGGGYECALAHHFVLAEEQVRLGFPEIRFNLFPGMGAYPLTAVRAGRRTTERLIGWGEQHPVGWHEEQGLVDRIAPAGGGYAAVLEFMDEIGPRFNGVAAMLRTRLRSLPISREVLMATTEDWAESAFGVGATGVDYMERLVAVQDQRFAAHG</sequence>
<dbReference type="CDD" id="cd06558">
    <property type="entry name" value="crotonase-like"/>
    <property type="match status" value="1"/>
</dbReference>
<proteinExistence type="predicted"/>
<dbReference type="Proteomes" id="UP001212821">
    <property type="component" value="Chromosome"/>
</dbReference>
<dbReference type="Gene3D" id="3.90.226.10">
    <property type="entry name" value="2-enoyl-CoA Hydratase, Chain A, domain 1"/>
    <property type="match status" value="1"/>
</dbReference>
<dbReference type="NCBIfam" id="NF006452">
    <property type="entry name" value="PRK08788.1"/>
    <property type="match status" value="1"/>
</dbReference>
<evidence type="ECO:0000313" key="2">
    <source>
        <dbReference type="Proteomes" id="UP001212821"/>
    </source>
</evidence>
<gene>
    <name evidence="1" type="ORF">O1G21_10680</name>
</gene>
<dbReference type="Pfam" id="PF00378">
    <property type="entry name" value="ECH_1"/>
    <property type="match status" value="1"/>
</dbReference>
<name>A0ABY7Q0Q1_9ACTN</name>
<dbReference type="RefSeq" id="WP_270142801.1">
    <property type="nucleotide sequence ID" value="NZ_CP115450.1"/>
</dbReference>
<evidence type="ECO:0000313" key="1">
    <source>
        <dbReference type="EMBL" id="WBP86265.1"/>
    </source>
</evidence>
<accession>A0ABY7Q0Q1</accession>
<dbReference type="SUPFAM" id="SSF52096">
    <property type="entry name" value="ClpP/crotonase"/>
    <property type="match status" value="1"/>
</dbReference>
<protein>
    <submittedName>
        <fullName evidence="1">Crotonase/enoyl-CoA hydratase family protein</fullName>
    </submittedName>
</protein>
<dbReference type="PANTHER" id="PTHR11941">
    <property type="entry name" value="ENOYL-COA HYDRATASE-RELATED"/>
    <property type="match status" value="1"/>
</dbReference>
<reference evidence="2" key="1">
    <citation type="submission" date="2022-12" db="EMBL/GenBank/DDBJ databases">
        <authorList>
            <person name="Mo P."/>
        </authorList>
    </citation>
    <scope>NUCLEOTIDE SEQUENCE [LARGE SCALE GENOMIC DNA]</scope>
    <source>
        <strain evidence="2">HUAS 3-15</strain>
    </source>
</reference>
<dbReference type="InterPro" id="IPR001753">
    <property type="entry name" value="Enoyl-CoA_hydra/iso"/>
</dbReference>
<dbReference type="Gene3D" id="6.20.390.30">
    <property type="match status" value="1"/>
</dbReference>
<organism evidence="1 2">
    <name type="scientific">Kitasatospora cathayae</name>
    <dbReference type="NCBI Taxonomy" id="3004092"/>
    <lineage>
        <taxon>Bacteria</taxon>
        <taxon>Bacillati</taxon>
        <taxon>Actinomycetota</taxon>
        <taxon>Actinomycetes</taxon>
        <taxon>Kitasatosporales</taxon>
        <taxon>Streptomycetaceae</taxon>
        <taxon>Kitasatospora</taxon>
    </lineage>
</organism>